<keyword evidence="1" id="KW-0472">Membrane</keyword>
<proteinExistence type="predicted"/>
<evidence type="ECO:0000256" key="1">
    <source>
        <dbReference type="SAM" id="Phobius"/>
    </source>
</evidence>
<feature type="transmembrane region" description="Helical" evidence="1">
    <location>
        <begin position="138"/>
        <end position="156"/>
    </location>
</feature>
<keyword evidence="3" id="KW-1185">Reference proteome</keyword>
<gene>
    <name evidence="2" type="ORF">EV142_10549</name>
</gene>
<protein>
    <recommendedName>
        <fullName evidence="4">DUF393 domain-containing protein</fullName>
    </recommendedName>
</protein>
<evidence type="ECO:0000313" key="3">
    <source>
        <dbReference type="Proteomes" id="UP000295270"/>
    </source>
</evidence>
<feature type="transmembrane region" description="Helical" evidence="1">
    <location>
        <begin position="168"/>
        <end position="186"/>
    </location>
</feature>
<dbReference type="EMBL" id="SLWA01000005">
    <property type="protein sequence ID" value="TCN56274.1"/>
    <property type="molecule type" value="Genomic_DNA"/>
</dbReference>
<organism evidence="2 3">
    <name type="scientific">Flavobacterium circumlabens</name>
    <dbReference type="NCBI Taxonomy" id="2133765"/>
    <lineage>
        <taxon>Bacteria</taxon>
        <taxon>Pseudomonadati</taxon>
        <taxon>Bacteroidota</taxon>
        <taxon>Flavobacteriia</taxon>
        <taxon>Flavobacteriales</taxon>
        <taxon>Flavobacteriaceae</taxon>
        <taxon>Flavobacterium</taxon>
    </lineage>
</organism>
<feature type="transmembrane region" description="Helical" evidence="1">
    <location>
        <begin position="223"/>
        <end position="241"/>
    </location>
</feature>
<name>A0ABY2AZ69_9FLAO</name>
<keyword evidence="1" id="KW-1133">Transmembrane helix</keyword>
<evidence type="ECO:0000313" key="2">
    <source>
        <dbReference type="EMBL" id="TCN56274.1"/>
    </source>
</evidence>
<feature type="transmembrane region" description="Helical" evidence="1">
    <location>
        <begin position="193"/>
        <end position="217"/>
    </location>
</feature>
<dbReference type="RefSeq" id="WP_238698715.1">
    <property type="nucleotide sequence ID" value="NZ_QWDN01000005.1"/>
</dbReference>
<evidence type="ECO:0008006" key="4">
    <source>
        <dbReference type="Google" id="ProtNLM"/>
    </source>
</evidence>
<dbReference type="Proteomes" id="UP000295270">
    <property type="component" value="Unassembled WGS sequence"/>
</dbReference>
<sequence length="274" mass="31551">MMKTLQNQTLLYDEDCPLCQVYTTGFIKAKMLDENGRKSYCQLSENEQSFVDIKRASNEIALIDNQNKTVLYGIDSLLKVIGFSFPLIEKIGNLKPVKFFLKKLYSFISYNRKVIIPSTINKDVKLQCVPDFNYKYRFLFIGFASIITSIVLYYYAALLPVLPQAGSTREILIALGQLLFQSLFMLKSDKKTILNYAGNLMTVSLMGSLLLLPMLALQTVVNVPENITLAWFAITAFIMFIEHFRRVKILQLPTYLCFTWVAYRFIILLLILNY</sequence>
<feature type="transmembrane region" description="Helical" evidence="1">
    <location>
        <begin position="253"/>
        <end position="272"/>
    </location>
</feature>
<comment type="caution">
    <text evidence="2">The sequence shown here is derived from an EMBL/GenBank/DDBJ whole genome shotgun (WGS) entry which is preliminary data.</text>
</comment>
<accession>A0ABY2AZ69</accession>
<keyword evidence="1" id="KW-0812">Transmembrane</keyword>
<reference evidence="2 3" key="1">
    <citation type="journal article" date="2015" name="Stand. Genomic Sci.">
        <title>Genomic Encyclopedia of Bacterial and Archaeal Type Strains, Phase III: the genomes of soil and plant-associated and newly described type strains.</title>
        <authorList>
            <person name="Whitman W.B."/>
            <person name="Woyke T."/>
            <person name="Klenk H.P."/>
            <person name="Zhou Y."/>
            <person name="Lilburn T.G."/>
            <person name="Beck B.J."/>
            <person name="De Vos P."/>
            <person name="Vandamme P."/>
            <person name="Eisen J.A."/>
            <person name="Garrity G."/>
            <person name="Hugenholtz P."/>
            <person name="Kyrpides N.C."/>
        </authorList>
    </citation>
    <scope>NUCLEOTIDE SEQUENCE [LARGE SCALE GENOMIC DNA]</scope>
    <source>
        <strain evidence="2 3">P5626</strain>
    </source>
</reference>